<evidence type="ECO:0000313" key="3">
    <source>
        <dbReference type="Proteomes" id="UP000248745"/>
    </source>
</evidence>
<reference evidence="2 3" key="1">
    <citation type="submission" date="2018-06" db="EMBL/GenBank/DDBJ databases">
        <title>Mucibacter soli gen. nov., sp. nov., a new member of the family Chitinophagaceae producing mucin.</title>
        <authorList>
            <person name="Kim M.-K."/>
            <person name="Park S."/>
            <person name="Kim T.-S."/>
            <person name="Joung Y."/>
            <person name="Han J.-H."/>
            <person name="Kim S.B."/>
        </authorList>
    </citation>
    <scope>NUCLEOTIDE SEQUENCE [LARGE SCALE GENOMIC DNA]</scope>
    <source>
        <strain evidence="2 3">R1-15</strain>
    </source>
</reference>
<keyword evidence="1" id="KW-0472">Membrane</keyword>
<dbReference type="RefSeq" id="WP_110997573.1">
    <property type="nucleotide sequence ID" value="NZ_QKTW01000006.1"/>
</dbReference>
<evidence type="ECO:0000256" key="1">
    <source>
        <dbReference type="SAM" id="Phobius"/>
    </source>
</evidence>
<feature type="transmembrane region" description="Helical" evidence="1">
    <location>
        <begin position="7"/>
        <end position="28"/>
    </location>
</feature>
<keyword evidence="3" id="KW-1185">Reference proteome</keyword>
<dbReference type="AlphaFoldDB" id="A0A2W2BE43"/>
<gene>
    <name evidence="2" type="ORF">DN068_03845</name>
</gene>
<feature type="transmembrane region" description="Helical" evidence="1">
    <location>
        <begin position="67"/>
        <end position="100"/>
    </location>
</feature>
<evidence type="ECO:0000313" key="2">
    <source>
        <dbReference type="EMBL" id="PZF74157.1"/>
    </source>
</evidence>
<comment type="caution">
    <text evidence="2">The sequence shown here is derived from an EMBL/GenBank/DDBJ whole genome shotgun (WGS) entry which is preliminary data.</text>
</comment>
<dbReference type="Proteomes" id="UP000248745">
    <property type="component" value="Unassembled WGS sequence"/>
</dbReference>
<protein>
    <submittedName>
        <fullName evidence="2">Uncharacterized protein</fullName>
    </submittedName>
</protein>
<keyword evidence="1" id="KW-1133">Transmembrane helix</keyword>
<sequence length="128" mass="14511">MTKKIAMVLKVVDVLIQAGLIGMLNIVGYGADGLFVLFGIMLLWQLVSSILHLFIRPNWKMKAGRRFWIVAFAVLFLMGLGYIVLAFILAPILIIIYLAISISELKEIWNLQHIDHVHSVDDIKHTIK</sequence>
<feature type="transmembrane region" description="Helical" evidence="1">
    <location>
        <begin position="34"/>
        <end position="55"/>
    </location>
</feature>
<organism evidence="2 3">
    <name type="scientific">Taibaiella soli</name>
    <dbReference type="NCBI Taxonomy" id="1649169"/>
    <lineage>
        <taxon>Bacteria</taxon>
        <taxon>Pseudomonadati</taxon>
        <taxon>Bacteroidota</taxon>
        <taxon>Chitinophagia</taxon>
        <taxon>Chitinophagales</taxon>
        <taxon>Chitinophagaceae</taxon>
        <taxon>Taibaiella</taxon>
    </lineage>
</organism>
<accession>A0A2W2BE43</accession>
<proteinExistence type="predicted"/>
<dbReference type="EMBL" id="QKTW01000006">
    <property type="protein sequence ID" value="PZF74157.1"/>
    <property type="molecule type" value="Genomic_DNA"/>
</dbReference>
<keyword evidence="1" id="KW-0812">Transmembrane</keyword>
<name>A0A2W2BE43_9BACT</name>